<evidence type="ECO:0000256" key="4">
    <source>
        <dbReference type="RuleBase" id="RU003801"/>
    </source>
</evidence>
<organism evidence="6 7">
    <name type="scientific">Gekko japonicus</name>
    <name type="common">Schlegel's Japanese gecko</name>
    <dbReference type="NCBI Taxonomy" id="146911"/>
    <lineage>
        <taxon>Eukaryota</taxon>
        <taxon>Metazoa</taxon>
        <taxon>Chordata</taxon>
        <taxon>Craniata</taxon>
        <taxon>Vertebrata</taxon>
        <taxon>Euteleostomi</taxon>
        <taxon>Lepidosauria</taxon>
        <taxon>Squamata</taxon>
        <taxon>Bifurcata</taxon>
        <taxon>Gekkota</taxon>
        <taxon>Gekkonidae</taxon>
        <taxon>Gekkoninae</taxon>
        <taxon>Gekko</taxon>
    </lineage>
</organism>
<sequence>MHRARPQWRAAALLSLVGRRAYWRTVGQPEGIVSEQDTDHQFVHRSTIPTMHFQDSLPRLPIPKLEDTINRYLAAQKPLLNDEQYRHTEKLAREFENGMGMILHRDILEHDRNSKHTSYISGPWYDMYLSARDPVVFNYNPFIALNPDPKPEYNCQVVRATNLVVSSLKFLNSLKNNVLRPDIYYVNPKWGQNKIFRHFLRILPPSVSWYGAYMMNAYPLDMSQYRSLFNSTRIPNLTKDTLFTSEFARHLLVMRNGHFYVFEVLDPFGNILHPSEIQAHLTQIIYDADRLPAFELSYLTTEDRNTWAAVRQFLVQKGNEEYLKKIDSAVFCLCLDDVSPQDEIELSHCMLHGYGFNRWFDKSFSLIITSNGTAGVNFEHSWGDGVAVLRFVNEVYRDSTEHPAVLPNSSPALFVTSCDKLEFKLSQTITSAISAARTKFEEKRKKIVFRTFRYNKFGKQFVVSQKMSPDAVFQLACQMSAYRQYGKFVPSYEACSTAAFKHGRTETIRPTSMYTKKCANALIDERGKYSIEEMKNMIDECSKYHRRLQLEATLGQGFDRHLFALKYLIQVKGGSMPDFYNDPAYKNINHIIISTSTLSTPAVNYGGFGPVVPDGFGVGYNVFDTWIGGNMTSYLEEDLEEFLRCLEYSLNDIFDVLEGRALTQY</sequence>
<dbReference type="GeneID" id="107124700"/>
<keyword evidence="3 4" id="KW-0012">Acyltransferase</keyword>
<dbReference type="PANTHER" id="PTHR22589:SF53">
    <property type="entry name" value="CHOLINE_CARNITINE ACYLTRANSFERASE DOMAIN-CONTAINING PROTEIN"/>
    <property type="match status" value="1"/>
</dbReference>
<evidence type="ECO:0000313" key="7">
    <source>
        <dbReference type="RefSeq" id="XP_015283685.1"/>
    </source>
</evidence>
<dbReference type="InterPro" id="IPR023213">
    <property type="entry name" value="CAT-like_dom_sf"/>
</dbReference>
<protein>
    <submittedName>
        <fullName evidence="7">Carnitine O-palmitoyltransferase 2, mitochondrial-like</fullName>
    </submittedName>
</protein>
<keyword evidence="6" id="KW-1185">Reference proteome</keyword>
<name>A0ABM1LCJ8_GEKJA</name>
<dbReference type="Gene3D" id="3.30.559.10">
    <property type="entry name" value="Chloramphenicol acetyltransferase-like domain"/>
    <property type="match status" value="1"/>
</dbReference>
<proteinExistence type="inferred from homology"/>
<dbReference type="Pfam" id="PF00755">
    <property type="entry name" value="Carn_acyltransf"/>
    <property type="match status" value="1"/>
</dbReference>
<evidence type="ECO:0000256" key="3">
    <source>
        <dbReference type="ARBA" id="ARBA00023315"/>
    </source>
</evidence>
<evidence type="ECO:0000259" key="5">
    <source>
        <dbReference type="Pfam" id="PF00755"/>
    </source>
</evidence>
<keyword evidence="2 4" id="KW-0808">Transferase</keyword>
<gene>
    <name evidence="7" type="primary">LOC107124700</name>
</gene>
<evidence type="ECO:0000256" key="1">
    <source>
        <dbReference type="ARBA" id="ARBA00005232"/>
    </source>
</evidence>
<dbReference type="SUPFAM" id="SSF52777">
    <property type="entry name" value="CoA-dependent acyltransferases"/>
    <property type="match status" value="2"/>
</dbReference>
<dbReference type="InterPro" id="IPR000542">
    <property type="entry name" value="Carn_acyl_trans"/>
</dbReference>
<comment type="similarity">
    <text evidence="1 4">Belongs to the carnitine/choline acetyltransferase family.</text>
</comment>
<evidence type="ECO:0000256" key="2">
    <source>
        <dbReference type="ARBA" id="ARBA00022679"/>
    </source>
</evidence>
<dbReference type="InterPro" id="IPR042231">
    <property type="entry name" value="Cho/carn_acyl_trans_2"/>
</dbReference>
<dbReference type="Proteomes" id="UP000694871">
    <property type="component" value="Unplaced"/>
</dbReference>
<dbReference type="PROSITE" id="PS00440">
    <property type="entry name" value="ACYLTRANSF_C_2"/>
    <property type="match status" value="1"/>
</dbReference>
<dbReference type="RefSeq" id="XP_015283685.1">
    <property type="nucleotide sequence ID" value="XM_015428199.1"/>
</dbReference>
<reference evidence="7" key="1">
    <citation type="submission" date="2025-08" db="UniProtKB">
        <authorList>
            <consortium name="RefSeq"/>
        </authorList>
    </citation>
    <scope>IDENTIFICATION</scope>
</reference>
<accession>A0ABM1LCJ8</accession>
<dbReference type="PANTHER" id="PTHR22589">
    <property type="entry name" value="CARNITINE O-ACYLTRANSFERASE"/>
    <property type="match status" value="1"/>
</dbReference>
<dbReference type="Gene3D" id="3.30.559.70">
    <property type="entry name" value="Choline/Carnitine o-acyltransferase, domain 2"/>
    <property type="match status" value="1"/>
</dbReference>
<evidence type="ECO:0000313" key="6">
    <source>
        <dbReference type="Proteomes" id="UP000694871"/>
    </source>
</evidence>
<dbReference type="InterPro" id="IPR039551">
    <property type="entry name" value="Cho/carn_acyl_trans"/>
</dbReference>
<feature type="domain" description="Choline/carnitine acyltransferase" evidence="5">
    <location>
        <begin position="60"/>
        <end position="647"/>
    </location>
</feature>
<dbReference type="PROSITE" id="PS00439">
    <property type="entry name" value="ACYLTRANSF_C_1"/>
    <property type="match status" value="1"/>
</dbReference>